<proteinExistence type="predicted"/>
<dbReference type="RefSeq" id="WP_219058091.1">
    <property type="nucleotide sequence ID" value="NZ_JAHBBH010000006.1"/>
</dbReference>
<feature type="region of interest" description="Disordered" evidence="1">
    <location>
        <begin position="465"/>
        <end position="544"/>
    </location>
</feature>
<gene>
    <name evidence="3" type="ORF">KIH79_03265</name>
</gene>
<dbReference type="Proteomes" id="UP000700815">
    <property type="component" value="Unassembled WGS sequence"/>
</dbReference>
<evidence type="ECO:0000256" key="2">
    <source>
        <dbReference type="SAM" id="SignalP"/>
    </source>
</evidence>
<reference evidence="3 4" key="1">
    <citation type="submission" date="2021-05" db="EMBL/GenBank/DDBJ databases">
        <title>Phylogenetic classification of ten novel species belonging to the genus Bifidobacterium comprising B. colchicus sp. nov., B. abeli sp. nov., B. bicoloris sp. nov., B. guerezis sp. nov., B. rosaliae sp. nov., B. santillanensis sp. nov., B. argentati sp. nov., B. amazzoni sp. nov., B. pluviali sp. nov., and B. pinnaculum sp. nov.</title>
        <authorList>
            <person name="Lugli G.A."/>
            <person name="Ruiz Garcia L."/>
            <person name="Margolles A."/>
            <person name="Ventura M."/>
        </authorList>
    </citation>
    <scope>NUCLEOTIDE SEQUENCE [LARGE SCALE GENOMIC DNA]</scope>
    <source>
        <strain evidence="3 4">82T10</strain>
    </source>
</reference>
<evidence type="ECO:0000313" key="3">
    <source>
        <dbReference type="EMBL" id="MBW3091987.1"/>
    </source>
</evidence>
<feature type="chain" id="PRO_5047016461" description="Esterase" evidence="2">
    <location>
        <begin position="26"/>
        <end position="769"/>
    </location>
</feature>
<protein>
    <recommendedName>
        <fullName evidence="5">Esterase</fullName>
    </recommendedName>
</protein>
<accession>A0ABS6WFB8</accession>
<organism evidence="3 4">
    <name type="scientific">Bifidobacterium miconis</name>
    <dbReference type="NCBI Taxonomy" id="2834435"/>
    <lineage>
        <taxon>Bacteria</taxon>
        <taxon>Bacillati</taxon>
        <taxon>Actinomycetota</taxon>
        <taxon>Actinomycetes</taxon>
        <taxon>Bifidobacteriales</taxon>
        <taxon>Bifidobacteriaceae</taxon>
        <taxon>Bifidobacterium</taxon>
    </lineage>
</organism>
<evidence type="ECO:0008006" key="5">
    <source>
        <dbReference type="Google" id="ProtNLM"/>
    </source>
</evidence>
<keyword evidence="2" id="KW-0732">Signal</keyword>
<sequence length="769" mass="79770">MTRHAMRRRIAATLAAASALCVALAGCAGGDTASDATAASSTAKTATTKTTTATVKDTATKTSIETTLNLKNNADQAWTYQSDADAWVLSIVSAVTNPELPDQQGVSVAVPGAYVTGIDTDGDGTADTTATTATSGTAVKGSLIIDYTATVTSENGQTYTAKTAPIIFTTGAAGYSSQDNQLASTQYASNGYIAMASGNRGKQSTVTDSDGNTTYTGDAPLCLVDQKAAARYVKYNIMLGNLPGDADRLVTTGGSGGGAHAAMFAATGNNEDYYDYLAEAGAVGVYKTTDGGWTSTVTIDGTTKAISDGAWGTVAYSAITPLAQADMALAFEYYLDPDHEYSSDFQKKMAEYLAAEYMEYINGLDLAVKESAVGFDLNGDGDTKDTVKLTIEHDSGSKYQSTNGYHGTYLDLYLAEFEQNLQWYVDNLDYASGWTWFDENGDALSDAEVTAMSTADKATAFLEGRHAKGSSGSDGMGGPGGAGDGSAPGDGNAPSGEPPSGEAPSDAGSAGPDGGNSSGGSSQTEVVGTPDAGTTQSASGSQDSANYDSFSAMLATYESDIASVEQGDKYGNNIVELYDPLNYIGADGTDDPTWARVVMGASEGDMSMFGSLNMEIAWLNAGVDATIEWQWDGGHVPSETLGESLSLTVDEMVGKYDKSAKTITKAKAAAVTENGDATEATGTDISSWVTTKKSSKTTSGLSVSFTLAAAAAYRAKGASKAVPGFDVIDYGQEDYEFGNATQDARHWDKYVLAVLQEHEDELSPLFNAD</sequence>
<comment type="caution">
    <text evidence="3">The sequence shown here is derived from an EMBL/GenBank/DDBJ whole genome shotgun (WGS) entry which is preliminary data.</text>
</comment>
<evidence type="ECO:0000256" key="1">
    <source>
        <dbReference type="SAM" id="MobiDB-lite"/>
    </source>
</evidence>
<feature type="compositionally biased region" description="Gly residues" evidence="1">
    <location>
        <begin position="472"/>
        <end position="488"/>
    </location>
</feature>
<name>A0ABS6WFB8_9BIFI</name>
<dbReference type="PROSITE" id="PS51257">
    <property type="entry name" value="PROKAR_LIPOPROTEIN"/>
    <property type="match status" value="1"/>
</dbReference>
<keyword evidence="4" id="KW-1185">Reference proteome</keyword>
<evidence type="ECO:0000313" key="4">
    <source>
        <dbReference type="Proteomes" id="UP000700815"/>
    </source>
</evidence>
<feature type="signal peptide" evidence="2">
    <location>
        <begin position="1"/>
        <end position="25"/>
    </location>
</feature>
<feature type="compositionally biased region" description="Low complexity" evidence="1">
    <location>
        <begin position="489"/>
        <end position="510"/>
    </location>
</feature>
<feature type="compositionally biased region" description="Polar residues" evidence="1">
    <location>
        <begin position="532"/>
        <end position="544"/>
    </location>
</feature>
<dbReference type="EMBL" id="JAHBBH010000006">
    <property type="protein sequence ID" value="MBW3091987.1"/>
    <property type="molecule type" value="Genomic_DNA"/>
</dbReference>